<proteinExistence type="predicted"/>
<dbReference type="AlphaFoldDB" id="A0A0C3PW27"/>
<dbReference type="HOGENOM" id="CLU_400144_0_0_1"/>
<dbReference type="OrthoDB" id="185373at2759"/>
<name>A0A0C3PW27_PHLG1</name>
<accession>A0A0C3PW27</accession>
<organism evidence="2 3">
    <name type="scientific">Phlebiopsis gigantea (strain 11061_1 CR5-6)</name>
    <name type="common">White-rot fungus</name>
    <name type="synonym">Peniophora gigantea</name>
    <dbReference type="NCBI Taxonomy" id="745531"/>
    <lineage>
        <taxon>Eukaryota</taxon>
        <taxon>Fungi</taxon>
        <taxon>Dikarya</taxon>
        <taxon>Basidiomycota</taxon>
        <taxon>Agaricomycotina</taxon>
        <taxon>Agaricomycetes</taxon>
        <taxon>Polyporales</taxon>
        <taxon>Phanerochaetaceae</taxon>
        <taxon>Phlebiopsis</taxon>
    </lineage>
</organism>
<evidence type="ECO:0000313" key="2">
    <source>
        <dbReference type="EMBL" id="KIP12153.1"/>
    </source>
</evidence>
<sequence length="622" mass="70521">MTPSMAEMLKQPARTSGWDRSLFEDITDEYEQAEEAEPSAQQRKPCHVLLQLVEAKDFASATRVKEELEALGVPIQPNSRYMAAAVYALALRAKGADTRESEMISAFDSWATFVPVPQPLLDSPFFQPKSHNILPKSMAATLRHAVLAAYMGHSSKIALRVVPWAFRLPLPVAGGLRFMQAFADADMDFRGKGAGRRALQENRKHFKSWYALAIRTRCIHGGSEAAFMLAQDAHSRGYEIPLFTLRLLLRTLRDHNDQEKISWVAKEYQTLEAKGESRPKYLSGRGRHLLAQQVYKVLNDGHLPTYENLYSFIDLCISSGDTELFQTVLQRFHTHSNYSRAIRQWANAEMAYYFDKGKELHGLFIFHQYFRSAGIPKAIELMLEKLDYTSVPEYLTTRSVSQSSKVWPDARITLHLWRLLFTATQQQQLKYMFLEFESLYNAFALLKSNPLSVSQDALQQAGKLVQMGRIPPPTAPSPFGLNHYREFLLGISKFNDTLLLAHVISKMRVLGWHPRKGDLDAITTCFARGGSPERLLPLLDALRGDYEESLRSKQDEKDAEGGSRPVASAMYRKAIHSMADVDRYAGAAKIARHLRRKVHYRFGMNKNTDETLGRLNRLAGSS</sequence>
<dbReference type="EMBL" id="KN840441">
    <property type="protein sequence ID" value="KIP12153.1"/>
    <property type="molecule type" value="Genomic_DNA"/>
</dbReference>
<feature type="region of interest" description="Disordered" evidence="1">
    <location>
        <begin position="1"/>
        <end position="21"/>
    </location>
</feature>
<evidence type="ECO:0000256" key="1">
    <source>
        <dbReference type="SAM" id="MobiDB-lite"/>
    </source>
</evidence>
<reference evidence="2 3" key="1">
    <citation type="journal article" date="2014" name="PLoS Genet.">
        <title>Analysis of the Phlebiopsis gigantea genome, transcriptome and secretome provides insight into its pioneer colonization strategies of wood.</title>
        <authorList>
            <person name="Hori C."/>
            <person name="Ishida T."/>
            <person name="Igarashi K."/>
            <person name="Samejima M."/>
            <person name="Suzuki H."/>
            <person name="Master E."/>
            <person name="Ferreira P."/>
            <person name="Ruiz-Duenas F.J."/>
            <person name="Held B."/>
            <person name="Canessa P."/>
            <person name="Larrondo L.F."/>
            <person name="Schmoll M."/>
            <person name="Druzhinina I.S."/>
            <person name="Kubicek C.P."/>
            <person name="Gaskell J.A."/>
            <person name="Kersten P."/>
            <person name="St John F."/>
            <person name="Glasner J."/>
            <person name="Sabat G."/>
            <person name="Splinter BonDurant S."/>
            <person name="Syed K."/>
            <person name="Yadav J."/>
            <person name="Mgbeahuruike A.C."/>
            <person name="Kovalchuk A."/>
            <person name="Asiegbu F.O."/>
            <person name="Lackner G."/>
            <person name="Hoffmeister D."/>
            <person name="Rencoret J."/>
            <person name="Gutierrez A."/>
            <person name="Sun H."/>
            <person name="Lindquist E."/>
            <person name="Barry K."/>
            <person name="Riley R."/>
            <person name="Grigoriev I.V."/>
            <person name="Henrissat B."/>
            <person name="Kues U."/>
            <person name="Berka R.M."/>
            <person name="Martinez A.T."/>
            <person name="Covert S.F."/>
            <person name="Blanchette R.A."/>
            <person name="Cullen D."/>
        </authorList>
    </citation>
    <scope>NUCLEOTIDE SEQUENCE [LARGE SCALE GENOMIC DNA]</scope>
    <source>
        <strain evidence="2 3">11061_1 CR5-6</strain>
    </source>
</reference>
<dbReference type="Proteomes" id="UP000053257">
    <property type="component" value="Unassembled WGS sequence"/>
</dbReference>
<keyword evidence="3" id="KW-1185">Reference proteome</keyword>
<protein>
    <submittedName>
        <fullName evidence="2">Uncharacterized protein</fullName>
    </submittedName>
</protein>
<dbReference type="STRING" id="745531.A0A0C3PW27"/>
<gene>
    <name evidence="2" type="ORF">PHLGIDRAFT_33012</name>
</gene>
<evidence type="ECO:0000313" key="3">
    <source>
        <dbReference type="Proteomes" id="UP000053257"/>
    </source>
</evidence>